<dbReference type="InterPro" id="IPR006076">
    <property type="entry name" value="FAD-dep_OxRdtase"/>
</dbReference>
<comment type="cofactor">
    <cofactor evidence="1">
        <name>FAD</name>
        <dbReference type="ChEBI" id="CHEBI:57692"/>
    </cofactor>
</comment>
<proteinExistence type="predicted"/>
<dbReference type="AlphaFoldDB" id="A0AAU2HAA4"/>
<dbReference type="SUPFAM" id="SSF51905">
    <property type="entry name" value="FAD/NAD(P)-binding domain"/>
    <property type="match status" value="1"/>
</dbReference>
<dbReference type="EMBL" id="CP108253">
    <property type="protein sequence ID" value="WTU44818.1"/>
    <property type="molecule type" value="Genomic_DNA"/>
</dbReference>
<evidence type="ECO:0000259" key="5">
    <source>
        <dbReference type="Pfam" id="PF01266"/>
    </source>
</evidence>
<evidence type="ECO:0000313" key="6">
    <source>
        <dbReference type="EMBL" id="WTU44818.1"/>
    </source>
</evidence>
<dbReference type="InterPro" id="IPR036188">
    <property type="entry name" value="FAD/NAD-bd_sf"/>
</dbReference>
<feature type="domain" description="FAD dependent oxidoreductase" evidence="5">
    <location>
        <begin position="11"/>
        <end position="393"/>
    </location>
</feature>
<organism evidence="6">
    <name type="scientific">Streptomyces sp. NBC_00060</name>
    <dbReference type="NCBI Taxonomy" id="2975636"/>
    <lineage>
        <taxon>Bacteria</taxon>
        <taxon>Bacillati</taxon>
        <taxon>Actinomycetota</taxon>
        <taxon>Actinomycetes</taxon>
        <taxon>Kitasatosporales</taxon>
        <taxon>Streptomycetaceae</taxon>
        <taxon>Streptomyces</taxon>
    </lineage>
</organism>
<dbReference type="Pfam" id="PF01266">
    <property type="entry name" value="DAO"/>
    <property type="match status" value="1"/>
</dbReference>
<dbReference type="Gene3D" id="3.30.9.10">
    <property type="entry name" value="D-Amino Acid Oxidase, subunit A, domain 2"/>
    <property type="match status" value="1"/>
</dbReference>
<evidence type="ECO:0000256" key="4">
    <source>
        <dbReference type="ARBA" id="ARBA00023002"/>
    </source>
</evidence>
<evidence type="ECO:0000256" key="2">
    <source>
        <dbReference type="ARBA" id="ARBA00022630"/>
    </source>
</evidence>
<evidence type="ECO:0000256" key="3">
    <source>
        <dbReference type="ARBA" id="ARBA00022827"/>
    </source>
</evidence>
<dbReference type="Gene3D" id="3.50.50.60">
    <property type="entry name" value="FAD/NAD(P)-binding domain"/>
    <property type="match status" value="1"/>
</dbReference>
<keyword evidence="2" id="KW-0285">Flavoprotein</keyword>
<dbReference type="PANTHER" id="PTHR10961">
    <property type="entry name" value="PEROXISOMAL SARCOSINE OXIDASE"/>
    <property type="match status" value="1"/>
</dbReference>
<gene>
    <name evidence="6" type="ORF">OHV25_37150</name>
</gene>
<sequence length="434" mass="47060">MRSIVVRHAEVAVVGAGMFGSAAAKYLSRAGADTVVIGPADPAYRTTVRLPEFGAHQDESRIARCLGWDRFWGTVDTRSTARYRDIEAESGISFFHECGSLALAANSLGDHTRDMLSTGREDGVVVERLSDAEVRGEFPELCPPPIAGGVDALLERKNAGYINPRRLVRSQLELAATAGARLLRGSVTSVGRDEKTGLWCVRGEGAAGGPFCVGAEKVLVAAGALINHNDALPQGRQLDLQVFTEPNLLFEVDAPQRERLRDLPTVVTIDPTDSGDDNMSAYLLPPVQYPDGRWYLRIGPAMQPLVEELRAAQEILAWCTRQTITPRQSQFLLRMTRMLLPHLEPVSVREACCVVDKTPSRYPYLGHLDDGLSVAVGGNGHGARGSDEIGRLASTVVLGEPWDFPLPQKTFAPAAAPMAQPDRPSYLKPPFGLC</sequence>
<accession>A0AAU2HAA4</accession>
<evidence type="ECO:0000256" key="1">
    <source>
        <dbReference type="ARBA" id="ARBA00001974"/>
    </source>
</evidence>
<dbReference type="GO" id="GO:0050660">
    <property type="term" value="F:flavin adenine dinucleotide binding"/>
    <property type="evidence" value="ECO:0007669"/>
    <property type="project" value="InterPro"/>
</dbReference>
<dbReference type="InterPro" id="IPR045170">
    <property type="entry name" value="MTOX"/>
</dbReference>
<dbReference type="PANTHER" id="PTHR10961:SF10">
    <property type="entry name" value="FAD DEPENDENT OXIDOREDUCTASE DOMAIN-CONTAINING PROTEIN"/>
    <property type="match status" value="1"/>
</dbReference>
<dbReference type="GO" id="GO:0008115">
    <property type="term" value="F:sarcosine oxidase activity"/>
    <property type="evidence" value="ECO:0007669"/>
    <property type="project" value="TreeGrafter"/>
</dbReference>
<keyword evidence="3" id="KW-0274">FAD</keyword>
<name>A0AAU2HAA4_9ACTN</name>
<reference evidence="6" key="1">
    <citation type="submission" date="2022-10" db="EMBL/GenBank/DDBJ databases">
        <title>The complete genomes of actinobacterial strains from the NBC collection.</title>
        <authorList>
            <person name="Joergensen T.S."/>
            <person name="Alvarez Arevalo M."/>
            <person name="Sterndorff E.B."/>
            <person name="Faurdal D."/>
            <person name="Vuksanovic O."/>
            <person name="Mourched A.-S."/>
            <person name="Charusanti P."/>
            <person name="Shaw S."/>
            <person name="Blin K."/>
            <person name="Weber T."/>
        </authorList>
    </citation>
    <scope>NUCLEOTIDE SEQUENCE</scope>
    <source>
        <strain evidence="6">NBC_00060</strain>
    </source>
</reference>
<protein>
    <submittedName>
        <fullName evidence="6">FAD-binding oxidoreductase</fullName>
    </submittedName>
</protein>
<keyword evidence="4" id="KW-0560">Oxidoreductase</keyword>